<gene>
    <name evidence="2" type="ORF">FHR72_000444</name>
</gene>
<evidence type="ECO:0000313" key="3">
    <source>
        <dbReference type="Proteomes" id="UP000550501"/>
    </source>
</evidence>
<evidence type="ECO:0000313" key="2">
    <source>
        <dbReference type="EMBL" id="MBB2988987.1"/>
    </source>
</evidence>
<name>A0A839PZR8_MYCIR</name>
<reference evidence="2 3" key="1">
    <citation type="submission" date="2020-08" db="EMBL/GenBank/DDBJ databases">
        <title>The Agave Microbiome: Exploring the role of microbial communities in plant adaptations to desert environments.</title>
        <authorList>
            <person name="Partida-Martinez L.P."/>
        </authorList>
    </citation>
    <scope>NUCLEOTIDE SEQUENCE [LARGE SCALE GENOMIC DNA]</scope>
    <source>
        <strain evidence="2 3">AT2.18</strain>
    </source>
</reference>
<evidence type="ECO:0000259" key="1">
    <source>
        <dbReference type="Pfam" id="PF13827"/>
    </source>
</evidence>
<protein>
    <recommendedName>
        <fullName evidence="1">DUF4189 domain-containing protein</fullName>
    </recommendedName>
</protein>
<dbReference type="Proteomes" id="UP000550501">
    <property type="component" value="Unassembled WGS sequence"/>
</dbReference>
<dbReference type="EMBL" id="JACHVU010000001">
    <property type="protein sequence ID" value="MBB2988987.1"/>
    <property type="molecule type" value="Genomic_DNA"/>
</dbReference>
<dbReference type="Pfam" id="PF13827">
    <property type="entry name" value="DUF4189"/>
    <property type="match status" value="1"/>
</dbReference>
<sequence>MLVNSWRTRVAVLATAPLAALGVSLVGIPTANAELYYGAIAYADNGAGASTWNYPTRRDAEQAAVDYCGYSSCDVLSSFSECGAVAFDGSRLYGGTGRTLALAQLDALNNLGGGWIELWACNN</sequence>
<feature type="domain" description="DUF4189" evidence="1">
    <location>
        <begin position="37"/>
        <end position="112"/>
    </location>
</feature>
<comment type="caution">
    <text evidence="2">The sequence shown here is derived from an EMBL/GenBank/DDBJ whole genome shotgun (WGS) entry which is preliminary data.</text>
</comment>
<keyword evidence="3" id="KW-1185">Reference proteome</keyword>
<accession>A0A839PZR8</accession>
<proteinExistence type="predicted"/>
<dbReference type="InterPro" id="IPR025240">
    <property type="entry name" value="DUF4189"/>
</dbReference>
<dbReference type="AlphaFoldDB" id="A0A839PZR8"/>
<dbReference type="RefSeq" id="WP_183466262.1">
    <property type="nucleotide sequence ID" value="NZ_JACHVU010000001.1"/>
</dbReference>
<organism evidence="2 3">
    <name type="scientific">Mycolicibacterium iranicum</name>
    <name type="common">Mycobacterium iranicum</name>
    <dbReference type="NCBI Taxonomy" id="912594"/>
    <lineage>
        <taxon>Bacteria</taxon>
        <taxon>Bacillati</taxon>
        <taxon>Actinomycetota</taxon>
        <taxon>Actinomycetes</taxon>
        <taxon>Mycobacteriales</taxon>
        <taxon>Mycobacteriaceae</taxon>
        <taxon>Mycolicibacterium</taxon>
    </lineage>
</organism>